<dbReference type="EMBL" id="JAHLPM010000030">
    <property type="protein sequence ID" value="MBU5440263.1"/>
    <property type="molecule type" value="Genomic_DNA"/>
</dbReference>
<evidence type="ECO:0000259" key="3">
    <source>
        <dbReference type="PROSITE" id="PS51900"/>
    </source>
</evidence>
<name>A0ABS6EBG3_9FIRM</name>
<dbReference type="PANTHER" id="PTHR30349">
    <property type="entry name" value="PHAGE INTEGRASE-RELATED"/>
    <property type="match status" value="1"/>
</dbReference>
<dbReference type="InterPro" id="IPR050090">
    <property type="entry name" value="Tyrosine_recombinase_XerCD"/>
</dbReference>
<dbReference type="Pfam" id="PF00589">
    <property type="entry name" value="Phage_integrase"/>
    <property type="match status" value="1"/>
</dbReference>
<keyword evidence="1" id="KW-0238">DNA-binding</keyword>
<organism evidence="4 5">
    <name type="scientific">Tissierella simiarum</name>
    <dbReference type="NCBI Taxonomy" id="2841534"/>
    <lineage>
        <taxon>Bacteria</taxon>
        <taxon>Bacillati</taxon>
        <taxon>Bacillota</taxon>
        <taxon>Tissierellia</taxon>
        <taxon>Tissierellales</taxon>
        <taxon>Tissierellaceae</taxon>
        <taxon>Tissierella</taxon>
    </lineage>
</organism>
<proteinExistence type="predicted"/>
<dbReference type="PANTHER" id="PTHR30349:SF64">
    <property type="entry name" value="PROPHAGE INTEGRASE INTD-RELATED"/>
    <property type="match status" value="1"/>
</dbReference>
<sequence length="360" mass="41922">MDYKVSYREKDGSIQAIISYKDGDKWKQKAKQGFRIQKDAKPWINETLDMLKETVTVAEEFRGITFGKFKEIFLKDKEKEYAYNSIKFYKKAFAKFKDLDDIRLTDVGYINIKPCVDQMIDEGLKNSTIKNYLAKLKTTFNHAIENYEIITTNPVNIKKYKLPIQSYDVEEEVKALNEDEVNALLSRLKGRDYFICLIAVKCGLRLGEINGIVDDASVIDFENAELRVKQQWKELEEGKYGLGSLKTKNSYRTVPIPKKYIAEFKKYTQTCVKDMNNRIFIDKTNDATGERIRKKFTRWGYNISIHNLRHTYATTLLSNGIDFETVAELMGDTVEMVIRTYSHVIDDMRKNAKTKIDNIL</sequence>
<accession>A0ABS6EBG3</accession>
<comment type="caution">
    <text evidence="4">The sequence shown here is derived from an EMBL/GenBank/DDBJ whole genome shotgun (WGS) entry which is preliminary data.</text>
</comment>
<dbReference type="PROSITE" id="PS51900">
    <property type="entry name" value="CB"/>
    <property type="match status" value="1"/>
</dbReference>
<dbReference type="RefSeq" id="WP_216522340.1">
    <property type="nucleotide sequence ID" value="NZ_JAHLPM010000030.1"/>
</dbReference>
<feature type="domain" description="Tyr recombinase" evidence="2">
    <location>
        <begin position="171"/>
        <end position="354"/>
    </location>
</feature>
<dbReference type="CDD" id="cd01189">
    <property type="entry name" value="INT_ICEBs1_C_like"/>
    <property type="match status" value="1"/>
</dbReference>
<protein>
    <submittedName>
        <fullName evidence="4">Site-specific integrase</fullName>
    </submittedName>
</protein>
<evidence type="ECO:0000259" key="2">
    <source>
        <dbReference type="PROSITE" id="PS51898"/>
    </source>
</evidence>
<gene>
    <name evidence="4" type="ORF">KQI42_19910</name>
</gene>
<dbReference type="InterPro" id="IPR002104">
    <property type="entry name" value="Integrase_catalytic"/>
</dbReference>
<keyword evidence="5" id="KW-1185">Reference proteome</keyword>
<dbReference type="InterPro" id="IPR044068">
    <property type="entry name" value="CB"/>
</dbReference>
<dbReference type="InterPro" id="IPR025269">
    <property type="entry name" value="SAM-like_dom"/>
</dbReference>
<feature type="domain" description="Core-binding (CB)" evidence="3">
    <location>
        <begin position="64"/>
        <end position="144"/>
    </location>
</feature>
<evidence type="ECO:0000256" key="1">
    <source>
        <dbReference type="PROSITE-ProRule" id="PRU01248"/>
    </source>
</evidence>
<evidence type="ECO:0000313" key="4">
    <source>
        <dbReference type="EMBL" id="MBU5440263.1"/>
    </source>
</evidence>
<dbReference type="Pfam" id="PF14657">
    <property type="entry name" value="Arm-DNA-bind_4"/>
    <property type="match status" value="1"/>
</dbReference>
<reference evidence="4 5" key="1">
    <citation type="submission" date="2021-06" db="EMBL/GenBank/DDBJ databases">
        <authorList>
            <person name="Sun Q."/>
            <person name="Li D."/>
        </authorList>
    </citation>
    <scope>NUCLEOTIDE SEQUENCE [LARGE SCALE GENOMIC DNA]</scope>
    <source>
        <strain evidence="4 5">MSJ-40</strain>
    </source>
</reference>
<dbReference type="InterPro" id="IPR028259">
    <property type="entry name" value="AP2-like_int_N"/>
</dbReference>
<dbReference type="Pfam" id="PF13102">
    <property type="entry name" value="Phage_int_SAM_5"/>
    <property type="match status" value="1"/>
</dbReference>
<evidence type="ECO:0000313" key="5">
    <source>
        <dbReference type="Proteomes" id="UP000749471"/>
    </source>
</evidence>
<dbReference type="Proteomes" id="UP000749471">
    <property type="component" value="Unassembled WGS sequence"/>
</dbReference>
<dbReference type="PROSITE" id="PS51898">
    <property type="entry name" value="TYR_RECOMBINASE"/>
    <property type="match status" value="1"/>
</dbReference>